<reference evidence="1 2" key="1">
    <citation type="submission" date="2018-06" db="EMBL/GenBank/DDBJ databases">
        <title>Comparative genomics of Brasilonema spp. strains.</title>
        <authorList>
            <person name="Alvarenga D.O."/>
            <person name="Fiore M.F."/>
            <person name="Varani A.M."/>
        </authorList>
    </citation>
    <scope>NUCLEOTIDE SEQUENCE [LARGE SCALE GENOMIC DNA]</scope>
    <source>
        <strain evidence="1 2">UFV-OR1</strain>
    </source>
</reference>
<accession>A0ABX1MHG2</accession>
<proteinExistence type="predicted"/>
<comment type="caution">
    <text evidence="1">The sequence shown here is derived from an EMBL/GenBank/DDBJ whole genome shotgun (WGS) entry which is preliminary data.</text>
</comment>
<evidence type="ECO:0008006" key="3">
    <source>
        <dbReference type="Google" id="ProtNLM"/>
    </source>
</evidence>
<evidence type="ECO:0000313" key="2">
    <source>
        <dbReference type="Proteomes" id="UP000762253"/>
    </source>
</evidence>
<dbReference type="Proteomes" id="UP000762253">
    <property type="component" value="Unassembled WGS sequence"/>
</dbReference>
<organism evidence="1 2">
    <name type="scientific">Brasilonema octagenarum UFV-OR1</name>
    <dbReference type="NCBI Taxonomy" id="417115"/>
    <lineage>
        <taxon>Bacteria</taxon>
        <taxon>Bacillati</taxon>
        <taxon>Cyanobacteriota</taxon>
        <taxon>Cyanophyceae</taxon>
        <taxon>Nostocales</taxon>
        <taxon>Scytonemataceae</taxon>
        <taxon>Brasilonema</taxon>
        <taxon>Octagenarum group</taxon>
    </lineage>
</organism>
<keyword evidence="2" id="KW-1185">Reference proteome</keyword>
<dbReference type="EMBL" id="QMEC01000148">
    <property type="protein sequence ID" value="NMF66299.1"/>
    <property type="molecule type" value="Genomic_DNA"/>
</dbReference>
<name>A0ABX1MHG2_9CYAN</name>
<evidence type="ECO:0000313" key="1">
    <source>
        <dbReference type="EMBL" id="NMF66299.1"/>
    </source>
</evidence>
<gene>
    <name evidence="1" type="ORF">DP115_27600</name>
</gene>
<sequence length="62" mass="7146">MSTGKGKKRLRDIPVLHDEKKTRHSLLITPSSWKKLQRIAQKNGLSLSEYVEQWIISLEEGS</sequence>
<protein>
    <recommendedName>
        <fullName evidence="3">CopG family transcriptional regulator</fullName>
    </recommendedName>
</protein>